<dbReference type="Proteomes" id="UP000503640">
    <property type="component" value="Unassembled WGS sequence"/>
</dbReference>
<accession>A0A7I9VT13</accession>
<dbReference type="AlphaFoldDB" id="A0A7I9VT13"/>
<dbReference type="InterPro" id="IPR011990">
    <property type="entry name" value="TPR-like_helical_dom_sf"/>
</dbReference>
<comment type="caution">
    <text evidence="2">The sequence shown here is derived from an EMBL/GenBank/DDBJ whole genome shotgun (WGS) entry which is preliminary data.</text>
</comment>
<proteinExistence type="predicted"/>
<reference evidence="3" key="1">
    <citation type="journal article" date="2020" name="Appl. Environ. Microbiol.">
        <title>Diazotrophic Anaeromyxobacter Isolates from Soils.</title>
        <authorList>
            <person name="Masuda Y."/>
            <person name="Yamanaka H."/>
            <person name="Xu Z.X."/>
            <person name="Shiratori Y."/>
            <person name="Aono T."/>
            <person name="Amachi S."/>
            <person name="Senoo K."/>
            <person name="Itoh H."/>
        </authorList>
    </citation>
    <scope>NUCLEOTIDE SEQUENCE [LARGE SCALE GENOMIC DNA]</scope>
    <source>
        <strain evidence="3">R267</strain>
    </source>
</reference>
<evidence type="ECO:0008006" key="4">
    <source>
        <dbReference type="Google" id="ProtNLM"/>
    </source>
</evidence>
<keyword evidence="1" id="KW-0732">Signal</keyword>
<dbReference type="Pfam" id="PF14559">
    <property type="entry name" value="TPR_19"/>
    <property type="match status" value="1"/>
</dbReference>
<evidence type="ECO:0000313" key="3">
    <source>
        <dbReference type="Proteomes" id="UP000503640"/>
    </source>
</evidence>
<feature type="signal peptide" evidence="1">
    <location>
        <begin position="1"/>
        <end position="22"/>
    </location>
</feature>
<keyword evidence="3" id="KW-1185">Reference proteome</keyword>
<evidence type="ECO:0000313" key="2">
    <source>
        <dbReference type="EMBL" id="GEJ59270.1"/>
    </source>
</evidence>
<dbReference type="EMBL" id="BJTG01000012">
    <property type="protein sequence ID" value="GEJ59270.1"/>
    <property type="molecule type" value="Genomic_DNA"/>
</dbReference>
<dbReference type="SUPFAM" id="SSF48452">
    <property type="entry name" value="TPR-like"/>
    <property type="match status" value="1"/>
</dbReference>
<dbReference type="Gene3D" id="1.25.40.10">
    <property type="entry name" value="Tetratricopeptide repeat domain"/>
    <property type="match status" value="1"/>
</dbReference>
<feature type="chain" id="PRO_5029618305" description="Tetratricopeptide repeat protein" evidence="1">
    <location>
        <begin position="23"/>
        <end position="260"/>
    </location>
</feature>
<sequence length="260" mass="29270">MTPAFRSLALSAALALATTARGQTPNTAAPEGQDVATLVSRSDEQWKVRDEPGVLDQMRAELERAQKLAPDDYGVLWRLARLDFWVSDDPALPEEDRSRLGKRAWELGDRAAAVNPNGVEGWYFAALGMGNYSLGIGILKALGQGIEGKFKERLSKAEKLDPRYHEGGVYNAWGRFYFKLPWPKYDAKKSEQNLRKSIQLNPSNVRGRVYLAELYIKEGHPKEARKLLEEALAHEPGAYDAPEERRSQKRARELLAELKH</sequence>
<name>A0A7I9VT13_9BACT</name>
<evidence type="ECO:0000256" key="1">
    <source>
        <dbReference type="SAM" id="SignalP"/>
    </source>
</evidence>
<protein>
    <recommendedName>
        <fullName evidence="4">Tetratricopeptide repeat protein</fullName>
    </recommendedName>
</protein>
<gene>
    <name evidence="2" type="ORF">AMYX_40110</name>
</gene>
<organism evidence="2 3">
    <name type="scientific">Anaeromyxobacter diazotrophicus</name>
    <dbReference type="NCBI Taxonomy" id="2590199"/>
    <lineage>
        <taxon>Bacteria</taxon>
        <taxon>Pseudomonadati</taxon>
        <taxon>Myxococcota</taxon>
        <taxon>Myxococcia</taxon>
        <taxon>Myxococcales</taxon>
        <taxon>Cystobacterineae</taxon>
        <taxon>Anaeromyxobacteraceae</taxon>
        <taxon>Anaeromyxobacter</taxon>
    </lineage>
</organism>